<keyword evidence="6" id="KW-0963">Cytoplasm</keyword>
<dbReference type="Gene3D" id="1.10.167.10">
    <property type="entry name" value="Regulator of G-protein Signalling 4, domain 2"/>
    <property type="match status" value="1"/>
</dbReference>
<dbReference type="InterPro" id="IPR016137">
    <property type="entry name" value="RGS"/>
</dbReference>
<evidence type="ECO:0000256" key="6">
    <source>
        <dbReference type="ARBA" id="ARBA00022490"/>
    </source>
</evidence>
<keyword evidence="7" id="KW-0472">Membrane</keyword>
<dbReference type="GO" id="GO:0005096">
    <property type="term" value="F:GTPase activator activity"/>
    <property type="evidence" value="ECO:0007669"/>
    <property type="project" value="UniProtKB-KW"/>
</dbReference>
<dbReference type="SUPFAM" id="SSF48097">
    <property type="entry name" value="Regulator of G-protein signaling, RGS"/>
    <property type="match status" value="1"/>
</dbReference>
<dbReference type="InterPro" id="IPR024066">
    <property type="entry name" value="RGS_subdom1/3"/>
</dbReference>
<dbReference type="InterPro" id="IPR044926">
    <property type="entry name" value="RGS_subdomain_2"/>
</dbReference>
<keyword evidence="4" id="KW-0343">GTPase activation</keyword>
<reference evidence="9 10" key="1">
    <citation type="submission" date="2024-01" db="EMBL/GenBank/DDBJ databases">
        <authorList>
            <person name="Alioto T."/>
            <person name="Alioto T."/>
            <person name="Gomez Garrido J."/>
        </authorList>
    </citation>
    <scope>NUCLEOTIDE SEQUENCE [LARGE SCALE GENOMIC DNA]</scope>
</reference>
<dbReference type="PROSITE" id="PS50132">
    <property type="entry name" value="RGS"/>
    <property type="match status" value="1"/>
</dbReference>
<evidence type="ECO:0000256" key="2">
    <source>
        <dbReference type="ARBA" id="ARBA00004514"/>
    </source>
</evidence>
<evidence type="ECO:0000313" key="10">
    <source>
        <dbReference type="Proteomes" id="UP001314229"/>
    </source>
</evidence>
<dbReference type="InterPro" id="IPR036305">
    <property type="entry name" value="RGS_sf"/>
</dbReference>
<organism evidence="9 10">
    <name type="scientific">Scomber scombrus</name>
    <name type="common">Atlantic mackerel</name>
    <name type="synonym">Scomber vernalis</name>
    <dbReference type="NCBI Taxonomy" id="13677"/>
    <lineage>
        <taxon>Eukaryota</taxon>
        <taxon>Metazoa</taxon>
        <taxon>Chordata</taxon>
        <taxon>Craniata</taxon>
        <taxon>Vertebrata</taxon>
        <taxon>Euteleostomi</taxon>
        <taxon>Actinopterygii</taxon>
        <taxon>Neopterygii</taxon>
        <taxon>Teleostei</taxon>
        <taxon>Neoteleostei</taxon>
        <taxon>Acanthomorphata</taxon>
        <taxon>Pelagiaria</taxon>
        <taxon>Scombriformes</taxon>
        <taxon>Scombridae</taxon>
        <taxon>Scomber</taxon>
    </lineage>
</organism>
<protein>
    <recommendedName>
        <fullName evidence="3">Regulator of G-protein signaling 1</fullName>
    </recommendedName>
</protein>
<dbReference type="Proteomes" id="UP001314229">
    <property type="component" value="Unassembled WGS sequence"/>
</dbReference>
<dbReference type="PANTHER" id="PTHR10845:SF34">
    <property type="entry name" value="REGULATOR OF G-PROTEIN SIGNALING 1"/>
    <property type="match status" value="1"/>
</dbReference>
<dbReference type="EMBL" id="CAWUFR010000073">
    <property type="protein sequence ID" value="CAK6964453.1"/>
    <property type="molecule type" value="Genomic_DNA"/>
</dbReference>
<name>A0AAV1NYV8_SCOSC</name>
<dbReference type="Gene3D" id="1.10.196.10">
    <property type="match status" value="1"/>
</dbReference>
<evidence type="ECO:0000313" key="9">
    <source>
        <dbReference type="EMBL" id="CAK6964453.1"/>
    </source>
</evidence>
<evidence type="ECO:0000259" key="8">
    <source>
        <dbReference type="PROSITE" id="PS50132"/>
    </source>
</evidence>
<evidence type="ECO:0000256" key="7">
    <source>
        <dbReference type="ARBA" id="ARBA00023136"/>
    </source>
</evidence>
<proteinExistence type="predicted"/>
<dbReference type="GO" id="GO:0005886">
    <property type="term" value="C:plasma membrane"/>
    <property type="evidence" value="ECO:0007669"/>
    <property type="project" value="UniProtKB-SubCell"/>
</dbReference>
<gene>
    <name evidence="9" type="ORF">FSCOSCO3_A014460</name>
</gene>
<keyword evidence="10" id="KW-1185">Reference proteome</keyword>
<feature type="domain" description="RGS" evidence="8">
    <location>
        <begin position="42"/>
        <end position="97"/>
    </location>
</feature>
<dbReference type="Pfam" id="PF00615">
    <property type="entry name" value="RGS"/>
    <property type="match status" value="1"/>
</dbReference>
<comment type="subcellular location">
    <subcellularLocation>
        <location evidence="1">Cell membrane</location>
        <topology evidence="1">Peripheral membrane protein</topology>
        <orientation evidence="1">Cytoplasmic side</orientation>
    </subcellularLocation>
    <subcellularLocation>
        <location evidence="2">Cytoplasm</location>
        <location evidence="2">Cytosol</location>
    </subcellularLocation>
</comment>
<dbReference type="PANTHER" id="PTHR10845">
    <property type="entry name" value="REGULATOR OF G PROTEIN SIGNALING"/>
    <property type="match status" value="1"/>
</dbReference>
<evidence type="ECO:0000256" key="4">
    <source>
        <dbReference type="ARBA" id="ARBA00022468"/>
    </source>
</evidence>
<evidence type="ECO:0000256" key="5">
    <source>
        <dbReference type="ARBA" id="ARBA00022475"/>
    </source>
</evidence>
<keyword evidence="5" id="KW-1003">Cell membrane</keyword>
<evidence type="ECO:0000256" key="1">
    <source>
        <dbReference type="ARBA" id="ARBA00004413"/>
    </source>
</evidence>
<dbReference type="AlphaFoldDB" id="A0AAV1NYV8"/>
<evidence type="ECO:0000256" key="3">
    <source>
        <dbReference type="ARBA" id="ARBA00020118"/>
    </source>
</evidence>
<sequence>MNTTPNLAGHGKCPVEDLQIKTENERWADRAPVEDVLVKGESLDHPLEYKTGQLVLEDFLRTESNEENFLFWLTCEDYMKIAIETEMTVSAQRIYTS</sequence>
<dbReference type="GO" id="GO:0005829">
    <property type="term" value="C:cytosol"/>
    <property type="evidence" value="ECO:0007669"/>
    <property type="project" value="UniProtKB-SubCell"/>
</dbReference>
<accession>A0AAV1NYV8</accession>
<comment type="caution">
    <text evidence="9">The sequence shown here is derived from an EMBL/GenBank/DDBJ whole genome shotgun (WGS) entry which is preliminary data.</text>
</comment>